<dbReference type="AlphaFoldDB" id="A0A2U2RLI0"/>
<proteinExistence type="predicted"/>
<dbReference type="InterPro" id="IPR001845">
    <property type="entry name" value="HTH_ArsR_DNA-bd_dom"/>
</dbReference>
<dbReference type="EMBL" id="QFKX01000002">
    <property type="protein sequence ID" value="PWH06696.1"/>
    <property type="molecule type" value="Genomic_DNA"/>
</dbReference>
<dbReference type="Gene3D" id="1.10.10.10">
    <property type="entry name" value="Winged helix-like DNA-binding domain superfamily/Winged helix DNA-binding domain"/>
    <property type="match status" value="1"/>
</dbReference>
<keyword evidence="1" id="KW-0805">Transcription regulation</keyword>
<evidence type="ECO:0000313" key="6">
    <source>
        <dbReference type="Proteomes" id="UP000245590"/>
    </source>
</evidence>
<accession>A0A2U2RLI0</accession>
<dbReference type="SMART" id="SM00418">
    <property type="entry name" value="HTH_ARSR"/>
    <property type="match status" value="1"/>
</dbReference>
<dbReference type="InterPro" id="IPR036388">
    <property type="entry name" value="WH-like_DNA-bd_sf"/>
</dbReference>
<keyword evidence="2" id="KW-0238">DNA-binding</keyword>
<dbReference type="OrthoDB" id="9810923at2"/>
<sequence>MNNVSGVASVAGAAPGDCADDLVDADRVALVAARLPAPEAVHDTADVFSLLGDPTRLTLLLGLLDGELCVHDLAALTGQSDSATSHALKLLRAHRVVATRRAGRRIYYRLEDPHVRMLLDLAIAHTEHSEVTHPEKEGEGR</sequence>
<evidence type="ECO:0000259" key="4">
    <source>
        <dbReference type="PROSITE" id="PS50987"/>
    </source>
</evidence>
<reference evidence="5 6" key="1">
    <citation type="submission" date="2018-05" db="EMBL/GenBank/DDBJ databases">
        <title>Brachybacterium sp. M1HQ-2T, whole genome shotgun sequence.</title>
        <authorList>
            <person name="Tuo L."/>
        </authorList>
    </citation>
    <scope>NUCLEOTIDE SEQUENCE [LARGE SCALE GENOMIC DNA]</scope>
    <source>
        <strain evidence="5 6">M1HQ-2</strain>
    </source>
</reference>
<keyword evidence="6" id="KW-1185">Reference proteome</keyword>
<dbReference type="Proteomes" id="UP000245590">
    <property type="component" value="Unassembled WGS sequence"/>
</dbReference>
<name>A0A2U2RLI0_9MICO</name>
<dbReference type="SUPFAM" id="SSF46785">
    <property type="entry name" value="Winged helix' DNA-binding domain"/>
    <property type="match status" value="1"/>
</dbReference>
<dbReference type="RefSeq" id="WP_109275291.1">
    <property type="nucleotide sequence ID" value="NZ_QFKX01000002.1"/>
</dbReference>
<dbReference type="Pfam" id="PF01022">
    <property type="entry name" value="HTH_5"/>
    <property type="match status" value="1"/>
</dbReference>
<dbReference type="CDD" id="cd00090">
    <property type="entry name" value="HTH_ARSR"/>
    <property type="match status" value="1"/>
</dbReference>
<organism evidence="5 6">
    <name type="scientific">Brachybacterium endophyticum</name>
    <dbReference type="NCBI Taxonomy" id="2182385"/>
    <lineage>
        <taxon>Bacteria</taxon>
        <taxon>Bacillati</taxon>
        <taxon>Actinomycetota</taxon>
        <taxon>Actinomycetes</taxon>
        <taxon>Micrococcales</taxon>
        <taxon>Dermabacteraceae</taxon>
        <taxon>Brachybacterium</taxon>
    </lineage>
</organism>
<evidence type="ECO:0000256" key="1">
    <source>
        <dbReference type="ARBA" id="ARBA00023015"/>
    </source>
</evidence>
<dbReference type="GO" id="GO:0003700">
    <property type="term" value="F:DNA-binding transcription factor activity"/>
    <property type="evidence" value="ECO:0007669"/>
    <property type="project" value="InterPro"/>
</dbReference>
<dbReference type="PRINTS" id="PR00778">
    <property type="entry name" value="HTHARSR"/>
</dbReference>
<evidence type="ECO:0000313" key="5">
    <source>
        <dbReference type="EMBL" id="PWH06696.1"/>
    </source>
</evidence>
<protein>
    <submittedName>
        <fullName evidence="5">Transcriptional regulator</fullName>
    </submittedName>
</protein>
<keyword evidence="3" id="KW-0804">Transcription</keyword>
<dbReference type="PROSITE" id="PS50987">
    <property type="entry name" value="HTH_ARSR_2"/>
    <property type="match status" value="1"/>
</dbReference>
<dbReference type="PANTHER" id="PTHR43132:SF6">
    <property type="entry name" value="HTH-TYPE TRANSCRIPTIONAL REPRESSOR CZRA"/>
    <property type="match status" value="1"/>
</dbReference>
<dbReference type="InterPro" id="IPR051011">
    <property type="entry name" value="Metal_resp_trans_reg"/>
</dbReference>
<dbReference type="InterPro" id="IPR036390">
    <property type="entry name" value="WH_DNA-bd_sf"/>
</dbReference>
<comment type="caution">
    <text evidence="5">The sequence shown here is derived from an EMBL/GenBank/DDBJ whole genome shotgun (WGS) entry which is preliminary data.</text>
</comment>
<gene>
    <name evidence="5" type="ORF">DEO23_07150</name>
</gene>
<dbReference type="GO" id="GO:0003677">
    <property type="term" value="F:DNA binding"/>
    <property type="evidence" value="ECO:0007669"/>
    <property type="project" value="UniProtKB-KW"/>
</dbReference>
<evidence type="ECO:0000256" key="2">
    <source>
        <dbReference type="ARBA" id="ARBA00023125"/>
    </source>
</evidence>
<dbReference type="InterPro" id="IPR011991">
    <property type="entry name" value="ArsR-like_HTH"/>
</dbReference>
<dbReference type="PANTHER" id="PTHR43132">
    <property type="entry name" value="ARSENICAL RESISTANCE OPERON REPRESSOR ARSR-RELATED"/>
    <property type="match status" value="1"/>
</dbReference>
<evidence type="ECO:0000256" key="3">
    <source>
        <dbReference type="ARBA" id="ARBA00023163"/>
    </source>
</evidence>
<feature type="domain" description="HTH arsR-type" evidence="4">
    <location>
        <begin position="36"/>
        <end position="130"/>
    </location>
</feature>
<dbReference type="NCBIfam" id="NF033788">
    <property type="entry name" value="HTH_metalloreg"/>
    <property type="match status" value="1"/>
</dbReference>